<dbReference type="EMBL" id="JAVHNQ010000010">
    <property type="protein sequence ID" value="KAK6337880.1"/>
    <property type="molecule type" value="Genomic_DNA"/>
</dbReference>
<evidence type="ECO:0000256" key="1">
    <source>
        <dbReference type="SAM" id="SignalP"/>
    </source>
</evidence>
<feature type="chain" id="PRO_5043855323" evidence="1">
    <location>
        <begin position="19"/>
        <end position="441"/>
    </location>
</feature>
<organism evidence="2 3">
    <name type="scientific">Orbilia brochopaga</name>
    <dbReference type="NCBI Taxonomy" id="3140254"/>
    <lineage>
        <taxon>Eukaryota</taxon>
        <taxon>Fungi</taxon>
        <taxon>Dikarya</taxon>
        <taxon>Ascomycota</taxon>
        <taxon>Pezizomycotina</taxon>
        <taxon>Orbiliomycetes</taxon>
        <taxon>Orbiliales</taxon>
        <taxon>Orbiliaceae</taxon>
        <taxon>Orbilia</taxon>
    </lineage>
</organism>
<proteinExistence type="predicted"/>
<keyword evidence="1" id="KW-0732">Signal</keyword>
<dbReference type="AlphaFoldDB" id="A0AAV9U8F6"/>
<evidence type="ECO:0000313" key="2">
    <source>
        <dbReference type="EMBL" id="KAK6337880.1"/>
    </source>
</evidence>
<comment type="caution">
    <text evidence="2">The sequence shown here is derived from an EMBL/GenBank/DDBJ whole genome shotgun (WGS) entry which is preliminary data.</text>
</comment>
<protein>
    <submittedName>
        <fullName evidence="2">Uncharacterized protein</fullName>
    </submittedName>
</protein>
<name>A0AAV9U8F6_9PEZI</name>
<reference evidence="2 3" key="1">
    <citation type="submission" date="2019-10" db="EMBL/GenBank/DDBJ databases">
        <authorList>
            <person name="Palmer J.M."/>
        </authorList>
    </citation>
    <scope>NUCLEOTIDE SEQUENCE [LARGE SCALE GENOMIC DNA]</scope>
    <source>
        <strain evidence="2 3">TWF696</strain>
    </source>
</reference>
<keyword evidence="3" id="KW-1185">Reference proteome</keyword>
<sequence>MLKFQAIAVLFWAGAVTAQACRPLSYGCLAVPASRQESCLEVIELLRIPIEECTVTTTLGAATQVITETVTATTFVTPTTTFLQTRTFSNTSTTVQTQFSTVVETQITFDITINTETVATLTVTDDPITVTASDSARRKVRGRYFRPRLDPDCSCFLTTTCTVTVTPAPDATVTEFVTATTTEFSTITFNSTVSRTIVANTTTATVEGPTVTFITTEIISGSDSITVGATTVTVQSTVTAPAVHLSSPTPIYGNVVNGSAANYDDVWTTLSLPFPINLYDVTTSVIYLSINGFISLDQPPSTSFINSALPVPQGLTDANFLPDTSFCALWDDLYIYAGTQQGIFYQVDGDAPNRTVTFEYYTSAYQRSSEFYHFLMRYDEATPGIITFQYLQVSNGGVSATIGAQARRLNLAAQWSFDTAGAVTDGQTLVIDTVANTVTSA</sequence>
<gene>
    <name evidence="2" type="ORF">TWF696_001358</name>
</gene>
<feature type="signal peptide" evidence="1">
    <location>
        <begin position="1"/>
        <end position="18"/>
    </location>
</feature>
<dbReference type="PROSITE" id="PS51257">
    <property type="entry name" value="PROKAR_LIPOPROTEIN"/>
    <property type="match status" value="1"/>
</dbReference>
<dbReference type="Proteomes" id="UP001375240">
    <property type="component" value="Unassembled WGS sequence"/>
</dbReference>
<evidence type="ECO:0000313" key="3">
    <source>
        <dbReference type="Proteomes" id="UP001375240"/>
    </source>
</evidence>
<accession>A0AAV9U8F6</accession>